<organism evidence="2 3">
    <name type="scientific">Rotaria magnacalcarata</name>
    <dbReference type="NCBI Taxonomy" id="392030"/>
    <lineage>
        <taxon>Eukaryota</taxon>
        <taxon>Metazoa</taxon>
        <taxon>Spiralia</taxon>
        <taxon>Gnathifera</taxon>
        <taxon>Rotifera</taxon>
        <taxon>Eurotatoria</taxon>
        <taxon>Bdelloidea</taxon>
        <taxon>Philodinida</taxon>
        <taxon>Philodinidae</taxon>
        <taxon>Rotaria</taxon>
    </lineage>
</organism>
<evidence type="ECO:0000313" key="1">
    <source>
        <dbReference type="EMBL" id="CAF4737979.1"/>
    </source>
</evidence>
<comment type="caution">
    <text evidence="2">The sequence shown here is derived from an EMBL/GenBank/DDBJ whole genome shotgun (WGS) entry which is preliminary data.</text>
</comment>
<sequence length="45" mass="4826">GNRIIVSALQHRSNKPSAIGGTAVKSTLYIAIVHRSNKICPENPL</sequence>
<dbReference type="Proteomes" id="UP000681967">
    <property type="component" value="Unassembled WGS sequence"/>
</dbReference>
<feature type="non-terminal residue" evidence="2">
    <location>
        <position position="1"/>
    </location>
</feature>
<name>A0A8S3BX80_9BILA</name>
<gene>
    <name evidence="2" type="ORF">BYL167_LOCUS49130</name>
    <name evidence="1" type="ORF">GIL414_LOCUS44588</name>
</gene>
<protein>
    <submittedName>
        <fullName evidence="2">Uncharacterized protein</fullName>
    </submittedName>
</protein>
<dbReference type="EMBL" id="CAJOBH010145462">
    <property type="protein sequence ID" value="CAF4824339.1"/>
    <property type="molecule type" value="Genomic_DNA"/>
</dbReference>
<proteinExistence type="predicted"/>
<reference evidence="2" key="1">
    <citation type="submission" date="2021-02" db="EMBL/GenBank/DDBJ databases">
        <authorList>
            <person name="Nowell W R."/>
        </authorList>
    </citation>
    <scope>NUCLEOTIDE SEQUENCE</scope>
</reference>
<evidence type="ECO:0000313" key="2">
    <source>
        <dbReference type="EMBL" id="CAF4824339.1"/>
    </source>
</evidence>
<dbReference type="EMBL" id="CAJOBJ010134940">
    <property type="protein sequence ID" value="CAF4737979.1"/>
    <property type="molecule type" value="Genomic_DNA"/>
</dbReference>
<evidence type="ECO:0000313" key="3">
    <source>
        <dbReference type="Proteomes" id="UP000681967"/>
    </source>
</evidence>
<dbReference type="AlphaFoldDB" id="A0A8S3BX80"/>
<accession>A0A8S3BX80</accession>
<dbReference type="Proteomes" id="UP000681720">
    <property type="component" value="Unassembled WGS sequence"/>
</dbReference>